<evidence type="ECO:0000313" key="2">
    <source>
        <dbReference type="Proteomes" id="UP000092460"/>
    </source>
</evidence>
<evidence type="ECO:0000313" key="1">
    <source>
        <dbReference type="EnsemblMetazoa" id="GPPI006042-PA"/>
    </source>
</evidence>
<protein>
    <submittedName>
        <fullName evidence="1">Uncharacterized protein</fullName>
    </submittedName>
</protein>
<dbReference type="EnsemblMetazoa" id="GPPI006042-RA">
    <property type="protein sequence ID" value="GPPI006042-PA"/>
    <property type="gene ID" value="GPPI006042"/>
</dbReference>
<name>A0A1B0ARM2_9MUSC</name>
<proteinExistence type="predicted"/>
<keyword evidence="2" id="KW-1185">Reference proteome</keyword>
<reference evidence="1" key="2">
    <citation type="submission" date="2020-05" db="UniProtKB">
        <authorList>
            <consortium name="EnsemblMetazoa"/>
        </authorList>
    </citation>
    <scope>IDENTIFICATION</scope>
    <source>
        <strain evidence="1">IAEA</strain>
    </source>
</reference>
<dbReference type="AlphaFoldDB" id="A0A1B0ARM2"/>
<organism evidence="1 2">
    <name type="scientific">Glossina palpalis gambiensis</name>
    <dbReference type="NCBI Taxonomy" id="67801"/>
    <lineage>
        <taxon>Eukaryota</taxon>
        <taxon>Metazoa</taxon>
        <taxon>Ecdysozoa</taxon>
        <taxon>Arthropoda</taxon>
        <taxon>Hexapoda</taxon>
        <taxon>Insecta</taxon>
        <taxon>Pterygota</taxon>
        <taxon>Neoptera</taxon>
        <taxon>Endopterygota</taxon>
        <taxon>Diptera</taxon>
        <taxon>Brachycera</taxon>
        <taxon>Muscomorpha</taxon>
        <taxon>Hippoboscoidea</taxon>
        <taxon>Glossinidae</taxon>
        <taxon>Glossina</taxon>
    </lineage>
</organism>
<accession>A0A1B0ARM2</accession>
<dbReference type="EMBL" id="JXJN01002475">
    <property type="status" value="NOT_ANNOTATED_CDS"/>
    <property type="molecule type" value="Genomic_DNA"/>
</dbReference>
<sequence length="120" mass="14022">MFHGGFSNMRDIIVRAFTGKVYRFGFFNSCACQRCIHHNFRAASPAGIEELMMIRNKGKVKQQRFKYTVDDLSYPFRLTDPYESLARHTRCLQLIRLGAQTYRFNLTSRRPFATSSLLKT</sequence>
<dbReference type="EMBL" id="JXJN01002474">
    <property type="status" value="NOT_ANNOTATED_CDS"/>
    <property type="molecule type" value="Genomic_DNA"/>
</dbReference>
<dbReference type="VEuPathDB" id="VectorBase:GPPI006042"/>
<reference evidence="2" key="1">
    <citation type="submission" date="2015-01" db="EMBL/GenBank/DDBJ databases">
        <authorList>
            <person name="Aksoy S."/>
            <person name="Warren W."/>
            <person name="Wilson R.K."/>
        </authorList>
    </citation>
    <scope>NUCLEOTIDE SEQUENCE [LARGE SCALE GENOMIC DNA]</scope>
    <source>
        <strain evidence="2">IAEA</strain>
    </source>
</reference>
<dbReference type="Proteomes" id="UP000092460">
    <property type="component" value="Unassembled WGS sequence"/>
</dbReference>
<dbReference type="EMBL" id="JXJN01002476">
    <property type="status" value="NOT_ANNOTATED_CDS"/>
    <property type="molecule type" value="Genomic_DNA"/>
</dbReference>